<sequence length="197" mass="23091">MSAPNNICKWLEFAFTEHVGRITEQYFFDKRDGEFYSVFITDYFLTDPNSSSNNSDSPYTKEELKQLSNRIDRQEANDPSILHLPRLTLGERKEMLQMFIDSQNLQSMGELQQCVDIENGKTNLDFNGKLPSSLETEWKSFKSEFIQRRIDSFCNLNKIHLETATLWTDKKMTQVSLDVSNTSSSKTNSIKPWWKFW</sequence>
<reference evidence="1 2" key="2">
    <citation type="journal article" date="2016" name="Int. J. Syst. Evol. Microbiol.">
        <title>Flavisolibacter tropicus sp. nov., isolated from tropical soil.</title>
        <authorList>
            <person name="Lee J.J."/>
            <person name="Kang M.S."/>
            <person name="Kim G.S."/>
            <person name="Lee C.S."/>
            <person name="Lim S."/>
            <person name="Lee J."/>
            <person name="Roh S.H."/>
            <person name="Kang H."/>
            <person name="Ha J.M."/>
            <person name="Bae S."/>
            <person name="Jung H.Y."/>
            <person name="Kim M.K."/>
        </authorList>
    </citation>
    <scope>NUCLEOTIDE SEQUENCE [LARGE SCALE GENOMIC DNA]</scope>
    <source>
        <strain evidence="1 2">LCS9</strain>
    </source>
</reference>
<reference evidence="2" key="1">
    <citation type="submission" date="2015-01" db="EMBL/GenBank/DDBJ databases">
        <title>Flavisolibacter sp./LCS9/ whole genome sequencing.</title>
        <authorList>
            <person name="Kim M.K."/>
            <person name="Srinivasan S."/>
            <person name="Lee J.-J."/>
        </authorList>
    </citation>
    <scope>NUCLEOTIDE SEQUENCE [LARGE SCALE GENOMIC DNA]</scope>
    <source>
        <strain evidence="2">LCS9</strain>
    </source>
</reference>
<dbReference type="STRING" id="1492898.SY85_19260"/>
<organism evidence="1 2">
    <name type="scientific">Flavisolibacter tropicus</name>
    <dbReference type="NCBI Taxonomy" id="1492898"/>
    <lineage>
        <taxon>Bacteria</taxon>
        <taxon>Pseudomonadati</taxon>
        <taxon>Bacteroidota</taxon>
        <taxon>Chitinophagia</taxon>
        <taxon>Chitinophagales</taxon>
        <taxon>Chitinophagaceae</taxon>
        <taxon>Flavisolibacter</taxon>
    </lineage>
</organism>
<evidence type="ECO:0000313" key="1">
    <source>
        <dbReference type="EMBL" id="ANE52306.1"/>
    </source>
</evidence>
<evidence type="ECO:0000313" key="2">
    <source>
        <dbReference type="Proteomes" id="UP000077177"/>
    </source>
</evidence>
<gene>
    <name evidence="1" type="ORF">SY85_19260</name>
</gene>
<dbReference type="RefSeq" id="WP_066406622.1">
    <property type="nucleotide sequence ID" value="NZ_CP011390.1"/>
</dbReference>
<dbReference type="AlphaFoldDB" id="A0A172TZ80"/>
<name>A0A172TZ80_9BACT</name>
<accession>A0A172TZ80</accession>
<dbReference type="EMBL" id="CP011390">
    <property type="protein sequence ID" value="ANE52306.1"/>
    <property type="molecule type" value="Genomic_DNA"/>
</dbReference>
<proteinExistence type="predicted"/>
<dbReference type="OrthoDB" id="795567at2"/>
<protein>
    <submittedName>
        <fullName evidence="1">Uncharacterized protein</fullName>
    </submittedName>
</protein>
<dbReference type="Proteomes" id="UP000077177">
    <property type="component" value="Chromosome"/>
</dbReference>
<keyword evidence="2" id="KW-1185">Reference proteome</keyword>
<dbReference type="KEGG" id="fla:SY85_19260"/>